<dbReference type="AlphaFoldDB" id="A0AAE3IH55"/>
<evidence type="ECO:0000256" key="1">
    <source>
        <dbReference type="SAM" id="MobiDB-lite"/>
    </source>
</evidence>
<dbReference type="Proteomes" id="UP001208131">
    <property type="component" value="Unassembled WGS sequence"/>
</dbReference>
<comment type="caution">
    <text evidence="2">The sequence shown here is derived from an EMBL/GenBank/DDBJ whole genome shotgun (WGS) entry which is preliminary data.</text>
</comment>
<protein>
    <submittedName>
        <fullName evidence="2">Uncharacterized protein</fullName>
    </submittedName>
</protein>
<keyword evidence="3" id="KW-1185">Reference proteome</keyword>
<gene>
    <name evidence="2" type="ORF">OCV57_09705</name>
</gene>
<feature type="compositionally biased region" description="Low complexity" evidence="1">
    <location>
        <begin position="228"/>
        <end position="238"/>
    </location>
</feature>
<evidence type="ECO:0000313" key="3">
    <source>
        <dbReference type="Proteomes" id="UP001208131"/>
    </source>
</evidence>
<sequence>MKLRNINRGLVLGGVLALGVVCYTAYDNNQFKTSKPEIEQTMRDYIADLTSANVGSSDKLKSQLTDFVDKHYTDYTTSDNEYASSKSGLLDEINQAEVATQGGDITSAEYDIKEMSINKSGADGAKVTMIYNVCYDVSKGDPTFLTTNGISTMTSGNYTNSDNYEPSTSSYKAIFSYENAEFYLLRTSDGWKIATSSDYGYGEDYSFDDNNSDSVADESKAESEIVPDSSLAESSDSAENTDSEGADSVE</sequence>
<evidence type="ECO:0000313" key="2">
    <source>
        <dbReference type="EMBL" id="MCU6706196.1"/>
    </source>
</evidence>
<name>A0AAE3IH55_9FIRM</name>
<proteinExistence type="predicted"/>
<feature type="region of interest" description="Disordered" evidence="1">
    <location>
        <begin position="205"/>
        <end position="250"/>
    </location>
</feature>
<dbReference type="EMBL" id="JAOQJZ010000009">
    <property type="protein sequence ID" value="MCU6706196.1"/>
    <property type="molecule type" value="Genomic_DNA"/>
</dbReference>
<organism evidence="2 3">
    <name type="scientific">Hominimerdicola aceti</name>
    <dbReference type="NCBI Taxonomy" id="2981726"/>
    <lineage>
        <taxon>Bacteria</taxon>
        <taxon>Bacillati</taxon>
        <taxon>Bacillota</taxon>
        <taxon>Clostridia</taxon>
        <taxon>Eubacteriales</taxon>
        <taxon>Oscillospiraceae</taxon>
        <taxon>Hominimerdicola</taxon>
    </lineage>
</organism>
<accession>A0AAE3IH55</accession>
<feature type="compositionally biased region" description="Acidic residues" evidence="1">
    <location>
        <begin position="239"/>
        <end position="250"/>
    </location>
</feature>
<dbReference type="RefSeq" id="WP_267301357.1">
    <property type="nucleotide sequence ID" value="NZ_JAOQJZ010000009.1"/>
</dbReference>
<reference evidence="2 3" key="1">
    <citation type="journal article" date="2021" name="ISME Commun">
        <title>Automated analysis of genomic sequences facilitates high-throughput and comprehensive description of bacteria.</title>
        <authorList>
            <person name="Hitch T.C.A."/>
        </authorList>
    </citation>
    <scope>NUCLEOTIDE SEQUENCE [LARGE SCALE GENOMIC DNA]</scope>
    <source>
        <strain evidence="2 3">Sanger_31</strain>
    </source>
</reference>